<comment type="caution">
    <text evidence="5">Lacks conserved residue(s) required for the propagation of feature annotation.</text>
</comment>
<dbReference type="GO" id="GO:0003723">
    <property type="term" value="F:RNA binding"/>
    <property type="evidence" value="ECO:0007669"/>
    <property type="project" value="UniProtKB-UniRule"/>
</dbReference>
<dbReference type="InterPro" id="IPR029063">
    <property type="entry name" value="SAM-dependent_MTases_sf"/>
</dbReference>
<feature type="compositionally biased region" description="Acidic residues" evidence="6">
    <location>
        <begin position="185"/>
        <end position="196"/>
    </location>
</feature>
<dbReference type="Proteomes" id="UP000011082">
    <property type="component" value="Unassembled WGS sequence"/>
</dbReference>
<feature type="domain" description="SAM-dependent MTase RsmB/NOP-type" evidence="7">
    <location>
        <begin position="159"/>
        <end position="439"/>
    </location>
</feature>
<dbReference type="VEuPathDB" id="MicrosporidiaDB:VICG_00096"/>
<keyword evidence="4 5" id="KW-0694">RNA-binding</keyword>
<evidence type="ECO:0000256" key="4">
    <source>
        <dbReference type="ARBA" id="ARBA00022884"/>
    </source>
</evidence>
<dbReference type="EMBL" id="JH370130">
    <property type="protein sequence ID" value="ELA42781.1"/>
    <property type="molecule type" value="Genomic_DNA"/>
</dbReference>
<dbReference type="InParanoid" id="L2GPL9"/>
<keyword evidence="9" id="KW-1185">Reference proteome</keyword>
<dbReference type="OrthoDB" id="435282at2759"/>
<evidence type="ECO:0000259" key="7">
    <source>
        <dbReference type="PROSITE" id="PS51686"/>
    </source>
</evidence>
<dbReference type="RefSeq" id="XP_007603549.1">
    <property type="nucleotide sequence ID" value="XM_007603487.1"/>
</dbReference>
<organism evidence="8 9">
    <name type="scientific">Vittaforma corneae (strain ATCC 50505)</name>
    <name type="common">Microsporidian parasite</name>
    <name type="synonym">Nosema corneum</name>
    <dbReference type="NCBI Taxonomy" id="993615"/>
    <lineage>
        <taxon>Eukaryota</taxon>
        <taxon>Fungi</taxon>
        <taxon>Fungi incertae sedis</taxon>
        <taxon>Microsporidia</taxon>
        <taxon>Nosematidae</taxon>
        <taxon>Vittaforma</taxon>
    </lineage>
</organism>
<feature type="binding site" evidence="5">
    <location>
        <position position="327"/>
    </location>
    <ligand>
        <name>S-adenosyl-L-methionine</name>
        <dbReference type="ChEBI" id="CHEBI:59789"/>
    </ligand>
</feature>
<dbReference type="FunCoup" id="L2GPL9">
    <property type="interactions" value="86"/>
</dbReference>
<keyword evidence="3 5" id="KW-0949">S-adenosyl-L-methionine</keyword>
<dbReference type="GO" id="GO:0008173">
    <property type="term" value="F:RNA methyltransferase activity"/>
    <property type="evidence" value="ECO:0007669"/>
    <property type="project" value="InterPro"/>
</dbReference>
<dbReference type="CDD" id="cd02440">
    <property type="entry name" value="AdoMet_MTases"/>
    <property type="match status" value="1"/>
</dbReference>
<sequence>MFRALDQRTQKFYNTVAKMVSKINSRRSTIKSEVYKTNAPERYQALLHKVLINYPVLQKVVKKTNFMKNIPLGTVVAYEILTKKIKNDGYRRKLKQALGDGRLKGPVTRTFVRINTLKATEEDLKDFNIRKTCIPHVYEVLNNCVNADKNKDEENVNEDTERHNVHDEYESKENAVEAVVGDSNDSMEEENCEENNADGNIDVENSANAEERTKGAHKRIKDIFTSKMFLEKVKIQNFSSCLPAFILNPEMNSTVIDAAASPGNKTTHLCSIMNNTGKIYAFERDAKRYQTLVEQIAKYGAENVEAIYSDFLKASPEQYKADYILLDPSCSGSGIHVNYVKNQQRINRLKNFQAMMLNHAFKFNPKAVVYSACSYHKEECEDVIKEALEKNPSYELEKIDNYTGKRGYEGYEFSDKVIRTSNDDETGSIGFFVALFRRK</sequence>
<evidence type="ECO:0000256" key="3">
    <source>
        <dbReference type="ARBA" id="ARBA00022691"/>
    </source>
</evidence>
<dbReference type="PROSITE" id="PS51686">
    <property type="entry name" value="SAM_MT_RSMB_NOP"/>
    <property type="match status" value="1"/>
</dbReference>
<dbReference type="PANTHER" id="PTHR22807">
    <property type="entry name" value="NOP2 YEAST -RELATED NOL1/NOP2/FMU SUN DOMAIN-CONTAINING"/>
    <property type="match status" value="1"/>
</dbReference>
<evidence type="ECO:0000313" key="8">
    <source>
        <dbReference type="EMBL" id="ELA42781.1"/>
    </source>
</evidence>
<dbReference type="GO" id="GO:0070475">
    <property type="term" value="P:rRNA base methylation"/>
    <property type="evidence" value="ECO:0007669"/>
    <property type="project" value="TreeGrafter"/>
</dbReference>
<evidence type="ECO:0000256" key="1">
    <source>
        <dbReference type="ARBA" id="ARBA00022603"/>
    </source>
</evidence>
<keyword evidence="2 5" id="KW-0808">Transferase</keyword>
<reference evidence="9" key="1">
    <citation type="submission" date="2011-05" db="EMBL/GenBank/DDBJ databases">
        <title>The genome sequence of Vittaforma corneae strain ATCC 50505.</title>
        <authorList>
            <consortium name="The Broad Institute Genome Sequencing Platform"/>
            <person name="Cuomo C."/>
            <person name="Didier E."/>
            <person name="Bowers L."/>
            <person name="Young S.K."/>
            <person name="Zeng Q."/>
            <person name="Gargeya S."/>
            <person name="Fitzgerald M."/>
            <person name="Haas B."/>
            <person name="Abouelleil A."/>
            <person name="Alvarado L."/>
            <person name="Arachchi H.M."/>
            <person name="Berlin A."/>
            <person name="Chapman S.B."/>
            <person name="Gearin G."/>
            <person name="Goldberg J."/>
            <person name="Griggs A."/>
            <person name="Gujja S."/>
            <person name="Hansen M."/>
            <person name="Heiman D."/>
            <person name="Howarth C."/>
            <person name="Larimer J."/>
            <person name="Lui A."/>
            <person name="MacDonald P.J.P."/>
            <person name="McCowen C."/>
            <person name="Montmayeur A."/>
            <person name="Murphy C."/>
            <person name="Neiman D."/>
            <person name="Pearson M."/>
            <person name="Priest M."/>
            <person name="Roberts A."/>
            <person name="Saif S."/>
            <person name="Shea T."/>
            <person name="Sisk P."/>
            <person name="Stolte C."/>
            <person name="Sykes S."/>
            <person name="Wortman J."/>
            <person name="Nusbaum C."/>
            <person name="Birren B."/>
        </authorList>
    </citation>
    <scope>NUCLEOTIDE SEQUENCE [LARGE SCALE GENOMIC DNA]</scope>
    <source>
        <strain evidence="9">ATCC 50505</strain>
    </source>
</reference>
<comment type="similarity">
    <text evidence="5">Belongs to the class I-like SAM-binding methyltransferase superfamily. RsmB/NOP family.</text>
</comment>
<dbReference type="SUPFAM" id="SSF53335">
    <property type="entry name" value="S-adenosyl-L-methionine-dependent methyltransferases"/>
    <property type="match status" value="1"/>
</dbReference>
<dbReference type="InterPro" id="IPR023267">
    <property type="entry name" value="RCMT"/>
</dbReference>
<protein>
    <recommendedName>
        <fullName evidence="7">SAM-dependent MTase RsmB/NOP-type domain-containing protein</fullName>
    </recommendedName>
</protein>
<dbReference type="PANTHER" id="PTHR22807:SF4">
    <property type="entry name" value="28S RRNA (CYTOSINE-C(5))-METHYLTRANSFERASE"/>
    <property type="match status" value="1"/>
</dbReference>
<evidence type="ECO:0000256" key="2">
    <source>
        <dbReference type="ARBA" id="ARBA00022679"/>
    </source>
</evidence>
<dbReference type="Gene3D" id="3.40.50.150">
    <property type="entry name" value="Vaccinia Virus protein VP39"/>
    <property type="match status" value="1"/>
</dbReference>
<evidence type="ECO:0000256" key="6">
    <source>
        <dbReference type="SAM" id="MobiDB-lite"/>
    </source>
</evidence>
<dbReference type="AlphaFoldDB" id="L2GPL9"/>
<dbReference type="GeneID" id="19880814"/>
<keyword evidence="1 5" id="KW-0489">Methyltransferase</keyword>
<dbReference type="STRING" id="993615.L2GPL9"/>
<feature type="binding site" evidence="5">
    <location>
        <position position="310"/>
    </location>
    <ligand>
        <name>S-adenosyl-L-methionine</name>
        <dbReference type="ChEBI" id="CHEBI:59789"/>
    </ligand>
</feature>
<proteinExistence type="inferred from homology"/>
<name>L2GPL9_VITCO</name>
<evidence type="ECO:0000256" key="5">
    <source>
        <dbReference type="PROSITE-ProRule" id="PRU01023"/>
    </source>
</evidence>
<dbReference type="HOGENOM" id="CLU_005316_7_4_1"/>
<dbReference type="InterPro" id="IPR049560">
    <property type="entry name" value="MeTrfase_RsmB-F_NOP2_cat"/>
</dbReference>
<accession>L2GPL9</accession>
<dbReference type="OMA" id="IRSKWHA"/>
<feature type="binding site" evidence="5">
    <location>
        <position position="283"/>
    </location>
    <ligand>
        <name>S-adenosyl-L-methionine</name>
        <dbReference type="ChEBI" id="CHEBI:59789"/>
    </ligand>
</feature>
<dbReference type="PRINTS" id="PR02008">
    <property type="entry name" value="RCMTFAMILY"/>
</dbReference>
<dbReference type="GO" id="GO:0005730">
    <property type="term" value="C:nucleolus"/>
    <property type="evidence" value="ECO:0007669"/>
    <property type="project" value="TreeGrafter"/>
</dbReference>
<dbReference type="InterPro" id="IPR001678">
    <property type="entry name" value="MeTrfase_RsmB-F_NOP2_dom"/>
</dbReference>
<dbReference type="Pfam" id="PF01189">
    <property type="entry name" value="Methyltr_RsmB-F"/>
    <property type="match status" value="1"/>
</dbReference>
<gene>
    <name evidence="8" type="ORF">VICG_00096</name>
</gene>
<feature type="active site" description="Nucleophile" evidence="5">
    <location>
        <position position="373"/>
    </location>
</feature>
<evidence type="ECO:0000313" key="9">
    <source>
        <dbReference type="Proteomes" id="UP000011082"/>
    </source>
</evidence>
<feature type="region of interest" description="Disordered" evidence="6">
    <location>
        <begin position="182"/>
        <end position="201"/>
    </location>
</feature>